<evidence type="ECO:0000313" key="3">
    <source>
        <dbReference type="Proteomes" id="UP001177769"/>
    </source>
</evidence>
<keyword evidence="2" id="KW-0489">Methyltransferase</keyword>
<evidence type="ECO:0000313" key="2">
    <source>
        <dbReference type="EMBL" id="WIT14286.1"/>
    </source>
</evidence>
<dbReference type="InterPro" id="IPR029063">
    <property type="entry name" value="SAM-dependent_MTases_sf"/>
</dbReference>
<dbReference type="Proteomes" id="UP001177769">
    <property type="component" value="Chromosome"/>
</dbReference>
<dbReference type="SUPFAM" id="SSF53335">
    <property type="entry name" value="S-adenosyl-L-methionine-dependent methyltransferases"/>
    <property type="match status" value="1"/>
</dbReference>
<feature type="domain" description="Methyltransferase" evidence="1">
    <location>
        <begin position="80"/>
        <end position="175"/>
    </location>
</feature>
<protein>
    <submittedName>
        <fullName evidence="2">Rhodoquinone biosynthesis methyltransferase RquA</fullName>
    </submittedName>
</protein>
<keyword evidence="2" id="KW-0808">Transferase</keyword>
<dbReference type="EMBL" id="CP116346">
    <property type="protein sequence ID" value="WIT14286.1"/>
    <property type="molecule type" value="Genomic_DNA"/>
</dbReference>
<dbReference type="GO" id="GO:0008168">
    <property type="term" value="F:methyltransferase activity"/>
    <property type="evidence" value="ECO:0007669"/>
    <property type="project" value="UniProtKB-KW"/>
</dbReference>
<dbReference type="InterPro" id="IPR041698">
    <property type="entry name" value="Methyltransf_25"/>
</dbReference>
<dbReference type="CDD" id="cd02440">
    <property type="entry name" value="AdoMet_MTases"/>
    <property type="match status" value="1"/>
</dbReference>
<dbReference type="GO" id="GO:0032259">
    <property type="term" value="P:methylation"/>
    <property type="evidence" value="ECO:0007669"/>
    <property type="project" value="UniProtKB-KW"/>
</dbReference>
<evidence type="ECO:0000259" key="1">
    <source>
        <dbReference type="Pfam" id="PF13649"/>
    </source>
</evidence>
<name>A0AA95SSA8_9BURK</name>
<proteinExistence type="predicted"/>
<sequence>MTPPTPRAADLTLEAFSPPPAPMVPRYLEQVYWWAYVHPKAVQTFEREWLVNAILFGNYARLRDLALAELGSPAIHGRNLQVACVYGNLTPRLRQNLAPDASLDVLDILPVQLNNLAQKLPADERIKLIQGDSSSLAAADASYDQVLMFFLLHEQPEAVRRGTLAEALRVLKPGGKLVIVDYHQPVRWHPLRPLMRQVFRKLEPFAMDLWNHPLREFLPSGVQFASTDHQTYFGGLYQKLVLTR</sequence>
<dbReference type="Gene3D" id="3.40.50.150">
    <property type="entry name" value="Vaccinia Virus protein VP39"/>
    <property type="match status" value="1"/>
</dbReference>
<dbReference type="RefSeq" id="WP_285235414.1">
    <property type="nucleotide sequence ID" value="NZ_CP116346.1"/>
</dbReference>
<accession>A0AA95SSA8</accession>
<reference evidence="2" key="1">
    <citation type="submission" date="2023-01" db="EMBL/GenBank/DDBJ databases">
        <title>Whole genome sequence of Paucibacter sp. S2-9 isolated from pond sediment.</title>
        <authorList>
            <person name="Jung J.Y."/>
        </authorList>
    </citation>
    <scope>NUCLEOTIDE SEQUENCE</scope>
    <source>
        <strain evidence="2">S2-9</strain>
    </source>
</reference>
<dbReference type="KEGG" id="pais:PFX98_11880"/>
<organism evidence="2 3">
    <name type="scientific">Paucibacter sediminis</name>
    <dbReference type="NCBI Taxonomy" id="3019553"/>
    <lineage>
        <taxon>Bacteria</taxon>
        <taxon>Pseudomonadati</taxon>
        <taxon>Pseudomonadota</taxon>
        <taxon>Betaproteobacteria</taxon>
        <taxon>Burkholderiales</taxon>
        <taxon>Sphaerotilaceae</taxon>
        <taxon>Roseateles</taxon>
    </lineage>
</organism>
<dbReference type="Pfam" id="PF13649">
    <property type="entry name" value="Methyltransf_25"/>
    <property type="match status" value="1"/>
</dbReference>
<dbReference type="AlphaFoldDB" id="A0AA95SSA8"/>
<dbReference type="NCBIfam" id="NF038261">
    <property type="entry name" value="rhodoquin_RquA"/>
    <property type="match status" value="1"/>
</dbReference>
<keyword evidence="3" id="KW-1185">Reference proteome</keyword>
<gene>
    <name evidence="2" type="primary">rquA</name>
    <name evidence="2" type="ORF">PFX98_11880</name>
</gene>